<sequence>MEMMSKSSNILFIRMIISVTCVALLSVYIGSLLDIDEGISTLIGVVLSFIVGVGYHVCFARKCRKE</sequence>
<dbReference type="AlphaFoldDB" id="A0A6W0P1Z8"/>
<organism evidence="2">
    <name type="scientific">Salmonella enterica subsp. enterica serovar Rubislaw str. ATCC 10717</name>
    <dbReference type="NCBI Taxonomy" id="938143"/>
    <lineage>
        <taxon>Bacteria</taxon>
        <taxon>Pseudomonadati</taxon>
        <taxon>Pseudomonadota</taxon>
        <taxon>Gammaproteobacteria</taxon>
        <taxon>Enterobacterales</taxon>
        <taxon>Enterobacteriaceae</taxon>
        <taxon>Salmonella</taxon>
    </lineage>
</organism>
<protein>
    <submittedName>
        <fullName evidence="2">Uncharacterized protein</fullName>
    </submittedName>
</protein>
<keyword evidence="1" id="KW-0812">Transmembrane</keyword>
<feature type="transmembrane region" description="Helical" evidence="1">
    <location>
        <begin position="12"/>
        <end position="33"/>
    </location>
</feature>
<proteinExistence type="predicted"/>
<name>A0A6W0P1Z8_SALRU</name>
<feature type="transmembrane region" description="Helical" evidence="1">
    <location>
        <begin position="39"/>
        <end position="60"/>
    </location>
</feature>
<reference evidence="2" key="1">
    <citation type="journal article" date="2018" name="Genome Biol.">
        <title>SKESA: strategic k-mer extension for scrupulous assemblies.</title>
        <authorList>
            <person name="Souvorov A."/>
            <person name="Agarwala R."/>
            <person name="Lipman D.J."/>
        </authorList>
    </citation>
    <scope>NUCLEOTIDE SEQUENCE</scope>
    <source>
        <strain evidence="2">ATCC 10717</strain>
    </source>
</reference>
<evidence type="ECO:0000313" key="2">
    <source>
        <dbReference type="EMBL" id="HAA1128143.1"/>
    </source>
</evidence>
<accession>A0A6W0P1Z8</accession>
<keyword evidence="1" id="KW-1133">Transmembrane helix</keyword>
<comment type="caution">
    <text evidence="2">The sequence shown here is derived from an EMBL/GenBank/DDBJ whole genome shotgun (WGS) entry which is preliminary data.</text>
</comment>
<dbReference type="EMBL" id="DAAAMK010000028">
    <property type="protein sequence ID" value="HAA1128143.1"/>
    <property type="molecule type" value="Genomic_DNA"/>
</dbReference>
<gene>
    <name evidence="2" type="ORF">GDL93_22065</name>
</gene>
<evidence type="ECO:0000256" key="1">
    <source>
        <dbReference type="SAM" id="Phobius"/>
    </source>
</evidence>
<reference evidence="2" key="2">
    <citation type="submission" date="2019-10" db="EMBL/GenBank/DDBJ databases">
        <authorList>
            <consortium name="NCBI Pathogen Detection Project"/>
        </authorList>
    </citation>
    <scope>NUCLEOTIDE SEQUENCE</scope>
    <source>
        <strain evidence="2">ATCC 10717</strain>
    </source>
</reference>
<keyword evidence="1" id="KW-0472">Membrane</keyword>